<sequence length="336" mass="36094">MTHLPAKAARVLVTGGAGYIGSHCCKALSRAGMVPVVYDNLSRGHADAVRWGPLVKGDMRDGDRLAQVLKEERIDAVIHFAAFAYVGESVQEPQMYYDNNVGGMIALLGAMQREGVKTLVFSSSCATYGVPDRVPIDETMAQAPINPYGRSKLICEWMMEDAASAWGLNYAALRYFNAAGSDPEFELSERHDPETHLIPLALMAAQGTGAPLQVFGTDYPTPDGTCVRDYIHVSDLARAHVLALDALRGGAGPLKLNLGTGTGTSVQEILDAVERVTGHAVPHQNSPRRAGDPPELVANPGHAREVLGFEARWTNIDEIVGHAAPWFMEAPKVAQG</sequence>
<dbReference type="NCBIfam" id="TIGR01179">
    <property type="entry name" value="galE"/>
    <property type="match status" value="1"/>
</dbReference>
<dbReference type="PANTHER" id="PTHR43725">
    <property type="entry name" value="UDP-GLUCOSE 4-EPIMERASE"/>
    <property type="match status" value="1"/>
</dbReference>
<organism evidence="12 13">
    <name type="scientific">Celeribacter persicus</name>
    <dbReference type="NCBI Taxonomy" id="1651082"/>
    <lineage>
        <taxon>Bacteria</taxon>
        <taxon>Pseudomonadati</taxon>
        <taxon>Pseudomonadota</taxon>
        <taxon>Alphaproteobacteria</taxon>
        <taxon>Rhodobacterales</taxon>
        <taxon>Roseobacteraceae</taxon>
        <taxon>Celeribacter</taxon>
    </lineage>
</organism>
<protein>
    <recommendedName>
        <fullName evidence="6 10">UDP-glucose 4-epimerase</fullName>
        <ecNumber evidence="5 10">5.1.3.2</ecNumber>
    </recommendedName>
</protein>
<keyword evidence="7 10" id="KW-0520">NAD</keyword>
<dbReference type="Pfam" id="PF01370">
    <property type="entry name" value="Epimerase"/>
    <property type="match status" value="1"/>
</dbReference>
<dbReference type="AlphaFoldDB" id="A0A2T5HK83"/>
<evidence type="ECO:0000256" key="9">
    <source>
        <dbReference type="ARBA" id="ARBA00023277"/>
    </source>
</evidence>
<evidence type="ECO:0000256" key="10">
    <source>
        <dbReference type="RuleBase" id="RU366046"/>
    </source>
</evidence>
<reference evidence="12 13" key="1">
    <citation type="submission" date="2018-04" db="EMBL/GenBank/DDBJ databases">
        <title>Genomic Encyclopedia of Archaeal and Bacterial Type Strains, Phase II (KMG-II): from individual species to whole genera.</title>
        <authorList>
            <person name="Goeker M."/>
        </authorList>
    </citation>
    <scope>NUCLEOTIDE SEQUENCE [LARGE SCALE GENOMIC DNA]</scope>
    <source>
        <strain evidence="12 13">DSM 100434</strain>
    </source>
</reference>
<keyword evidence="8 10" id="KW-0413">Isomerase</keyword>
<keyword evidence="13" id="KW-1185">Reference proteome</keyword>
<dbReference type="SUPFAM" id="SSF51735">
    <property type="entry name" value="NAD(P)-binding Rossmann-fold domains"/>
    <property type="match status" value="1"/>
</dbReference>
<comment type="subunit">
    <text evidence="10">Homodimer.</text>
</comment>
<evidence type="ECO:0000256" key="6">
    <source>
        <dbReference type="ARBA" id="ARBA00018569"/>
    </source>
</evidence>
<keyword evidence="9 10" id="KW-0119">Carbohydrate metabolism</keyword>
<dbReference type="EMBL" id="QAOH01000007">
    <property type="protein sequence ID" value="PTQ71988.1"/>
    <property type="molecule type" value="Genomic_DNA"/>
</dbReference>
<comment type="similarity">
    <text evidence="4 10">Belongs to the NAD(P)-dependent epimerase/dehydratase family.</text>
</comment>
<evidence type="ECO:0000256" key="2">
    <source>
        <dbReference type="ARBA" id="ARBA00001911"/>
    </source>
</evidence>
<evidence type="ECO:0000256" key="7">
    <source>
        <dbReference type="ARBA" id="ARBA00023027"/>
    </source>
</evidence>
<comment type="cofactor">
    <cofactor evidence="2 10">
        <name>NAD(+)</name>
        <dbReference type="ChEBI" id="CHEBI:57540"/>
    </cofactor>
</comment>
<dbReference type="GO" id="GO:0003978">
    <property type="term" value="F:UDP-glucose 4-epimerase activity"/>
    <property type="evidence" value="ECO:0007669"/>
    <property type="project" value="UniProtKB-UniRule"/>
</dbReference>
<dbReference type="Gene3D" id="3.90.25.10">
    <property type="entry name" value="UDP-galactose 4-epimerase, domain 1"/>
    <property type="match status" value="1"/>
</dbReference>
<feature type="domain" description="NAD-dependent epimerase/dehydratase" evidence="11">
    <location>
        <begin position="11"/>
        <end position="259"/>
    </location>
</feature>
<comment type="catalytic activity">
    <reaction evidence="1 10">
        <text>UDP-alpha-D-glucose = UDP-alpha-D-galactose</text>
        <dbReference type="Rhea" id="RHEA:22168"/>
        <dbReference type="ChEBI" id="CHEBI:58885"/>
        <dbReference type="ChEBI" id="CHEBI:66914"/>
        <dbReference type="EC" id="5.1.3.2"/>
    </reaction>
</comment>
<dbReference type="InterPro" id="IPR001509">
    <property type="entry name" value="Epimerase_deHydtase"/>
</dbReference>
<dbReference type="InterPro" id="IPR005886">
    <property type="entry name" value="UDP_G4E"/>
</dbReference>
<dbReference type="UniPathway" id="UPA00214"/>
<evidence type="ECO:0000259" key="11">
    <source>
        <dbReference type="Pfam" id="PF01370"/>
    </source>
</evidence>
<proteinExistence type="inferred from homology"/>
<evidence type="ECO:0000313" key="12">
    <source>
        <dbReference type="EMBL" id="PTQ71988.1"/>
    </source>
</evidence>
<evidence type="ECO:0000256" key="8">
    <source>
        <dbReference type="ARBA" id="ARBA00023235"/>
    </source>
</evidence>
<evidence type="ECO:0000313" key="13">
    <source>
        <dbReference type="Proteomes" id="UP000244077"/>
    </source>
</evidence>
<accession>A0A2T5HK83</accession>
<comment type="pathway">
    <text evidence="3 10">Carbohydrate metabolism; galactose metabolism.</text>
</comment>
<evidence type="ECO:0000256" key="4">
    <source>
        <dbReference type="ARBA" id="ARBA00007637"/>
    </source>
</evidence>
<dbReference type="PANTHER" id="PTHR43725:SF53">
    <property type="entry name" value="UDP-ARABINOSE 4-EPIMERASE 1"/>
    <property type="match status" value="1"/>
</dbReference>
<name>A0A2T5HK83_9RHOB</name>
<dbReference type="InterPro" id="IPR036291">
    <property type="entry name" value="NAD(P)-bd_dom_sf"/>
</dbReference>
<evidence type="ECO:0000256" key="1">
    <source>
        <dbReference type="ARBA" id="ARBA00000083"/>
    </source>
</evidence>
<dbReference type="OrthoDB" id="9801785at2"/>
<gene>
    <name evidence="12" type="ORF">C8N42_107167</name>
</gene>
<dbReference type="RefSeq" id="WP_107816667.1">
    <property type="nucleotide sequence ID" value="NZ_QAOH01000007.1"/>
</dbReference>
<evidence type="ECO:0000256" key="5">
    <source>
        <dbReference type="ARBA" id="ARBA00013189"/>
    </source>
</evidence>
<evidence type="ECO:0000256" key="3">
    <source>
        <dbReference type="ARBA" id="ARBA00004947"/>
    </source>
</evidence>
<dbReference type="Proteomes" id="UP000244077">
    <property type="component" value="Unassembled WGS sequence"/>
</dbReference>
<comment type="caution">
    <text evidence="12">The sequence shown here is derived from an EMBL/GenBank/DDBJ whole genome shotgun (WGS) entry which is preliminary data.</text>
</comment>
<dbReference type="Gene3D" id="3.40.50.720">
    <property type="entry name" value="NAD(P)-binding Rossmann-like Domain"/>
    <property type="match status" value="1"/>
</dbReference>
<dbReference type="EC" id="5.1.3.2" evidence="5 10"/>
<dbReference type="GO" id="GO:0033499">
    <property type="term" value="P:galactose catabolic process via UDP-galactose, Leloir pathway"/>
    <property type="evidence" value="ECO:0007669"/>
    <property type="project" value="TreeGrafter"/>
</dbReference>
<dbReference type="CDD" id="cd05247">
    <property type="entry name" value="UDP_G4E_1_SDR_e"/>
    <property type="match status" value="1"/>
</dbReference>